<evidence type="ECO:0000256" key="6">
    <source>
        <dbReference type="ARBA" id="ARBA00023080"/>
    </source>
</evidence>
<dbReference type="InterPro" id="IPR029001">
    <property type="entry name" value="ITPase-like_fam"/>
</dbReference>
<dbReference type="GO" id="GO:0009117">
    <property type="term" value="P:nucleotide metabolic process"/>
    <property type="evidence" value="ECO:0007669"/>
    <property type="project" value="UniProtKB-KW"/>
</dbReference>
<evidence type="ECO:0000256" key="8">
    <source>
        <dbReference type="ARBA" id="ARBA00048174"/>
    </source>
</evidence>
<sequence length="176" mass="19415">MKKVFVASTNPVKINAVEIGFAKMFPEMLIKIEGESTPSNVSDQPLSEEETLKGAINRVENVSKLKPTSDYWVGIEGGLQEVGREMEAFAWIVVKAKNGKIGKGRTASFYLPKKVTELIKQGKELGEADDIVFGRTNSKQANGAVGILTNDTITRTTYYEQAMILALIPFKNPKLY</sequence>
<evidence type="ECO:0000256" key="4">
    <source>
        <dbReference type="ARBA" id="ARBA00022801"/>
    </source>
</evidence>
<comment type="similarity">
    <text evidence="10 11">Belongs to the YjjX NTPase family.</text>
</comment>
<comment type="caution">
    <text evidence="11">Lacks conserved residue(s) required for the propagation of feature annotation.</text>
</comment>
<comment type="function">
    <text evidence="11">Phosphatase that hydrolyzes non-canonical purine nucleotides such as XTP and ITP to their respective diphosphate derivatives. Probably excludes non-canonical purines from DNA/RNA precursor pool, thus preventing their incorporation into DNA/RNA and avoiding chromosomal lesions.</text>
</comment>
<evidence type="ECO:0000256" key="3">
    <source>
        <dbReference type="ARBA" id="ARBA00022741"/>
    </source>
</evidence>
<dbReference type="SUPFAM" id="SSF52972">
    <property type="entry name" value="ITPase-like"/>
    <property type="match status" value="1"/>
</dbReference>
<comment type="cofactor">
    <cofactor evidence="11">
        <name>Mg(2+)</name>
        <dbReference type="ChEBI" id="CHEBI:18420"/>
    </cofactor>
    <cofactor evidence="11">
        <name>Mn(2+)</name>
        <dbReference type="ChEBI" id="CHEBI:29035"/>
    </cofactor>
    <text evidence="11">Binds 1 divalent metal cation per subunit; can use either Mg(2+) or Mn(2+).</text>
</comment>
<comment type="caution">
    <text evidence="13">The sequence shown here is derived from an EMBL/GenBank/DDBJ whole genome shotgun (WGS) entry which is preliminary data.</text>
</comment>
<feature type="binding site" evidence="11">
    <location>
        <begin position="8"/>
        <end position="13"/>
    </location>
    <ligand>
        <name>substrate</name>
    </ligand>
</feature>
<evidence type="ECO:0000256" key="2">
    <source>
        <dbReference type="ARBA" id="ARBA00022723"/>
    </source>
</evidence>
<evidence type="ECO:0000256" key="5">
    <source>
        <dbReference type="ARBA" id="ARBA00022842"/>
    </source>
</evidence>
<dbReference type="PANTHER" id="PTHR34699">
    <property type="match status" value="1"/>
</dbReference>
<dbReference type="NCBIfam" id="TIGR00258">
    <property type="entry name" value="inosine/xanthosine triphosphatase"/>
    <property type="match status" value="1"/>
</dbReference>
<dbReference type="Gene3D" id="3.90.950.10">
    <property type="match status" value="1"/>
</dbReference>
<dbReference type="FunFam" id="3.90.950.10:FF:000002">
    <property type="entry name" value="Inosine/xanthosine triphosphatase"/>
    <property type="match status" value="1"/>
</dbReference>
<dbReference type="GO" id="GO:0000166">
    <property type="term" value="F:nucleotide binding"/>
    <property type="evidence" value="ECO:0007669"/>
    <property type="project" value="UniProtKB-KW"/>
</dbReference>
<dbReference type="EMBL" id="MFDO01000016">
    <property type="protein sequence ID" value="OGE65575.1"/>
    <property type="molecule type" value="Genomic_DNA"/>
</dbReference>
<keyword evidence="5 11" id="KW-0460">Magnesium</keyword>
<dbReference type="NCBIfam" id="NF003459">
    <property type="entry name" value="PRK05074.1"/>
    <property type="match status" value="1"/>
</dbReference>
<protein>
    <recommendedName>
        <fullName evidence="11">Probable inosine/xanthosine triphosphatase</fullName>
        <shortName evidence="11">ITPase/XTPase</shortName>
        <ecNumber evidence="11">3.6.1.73</ecNumber>
    </recommendedName>
    <alternativeName>
        <fullName evidence="11">Non-canonical purine NTP phosphatase</fullName>
    </alternativeName>
    <alternativeName>
        <fullName evidence="11">Non-standard purine NTP phosphatase</fullName>
    </alternativeName>
    <alternativeName>
        <fullName evidence="11">Nucleoside-triphosphate phosphatase</fullName>
        <shortName evidence="11">NTPase</shortName>
    </alternativeName>
</protein>
<evidence type="ECO:0000256" key="9">
    <source>
        <dbReference type="ARBA" id="ARBA00048781"/>
    </source>
</evidence>
<proteinExistence type="inferred from homology"/>
<dbReference type="Proteomes" id="UP000178017">
    <property type="component" value="Unassembled WGS sequence"/>
</dbReference>
<dbReference type="InterPro" id="IPR026533">
    <property type="entry name" value="NTPase/PRRC1"/>
</dbReference>
<keyword evidence="2 11" id="KW-0479">Metal-binding</keyword>
<accession>A0A1F5MJP1</accession>
<keyword evidence="6 11" id="KW-0546">Nucleotide metabolism</keyword>
<comment type="catalytic activity">
    <reaction evidence="8 11">
        <text>ITP + H2O = IDP + phosphate + H(+)</text>
        <dbReference type="Rhea" id="RHEA:28330"/>
        <dbReference type="ChEBI" id="CHEBI:15377"/>
        <dbReference type="ChEBI" id="CHEBI:15378"/>
        <dbReference type="ChEBI" id="CHEBI:43474"/>
        <dbReference type="ChEBI" id="CHEBI:58280"/>
        <dbReference type="ChEBI" id="CHEBI:61402"/>
        <dbReference type="EC" id="3.6.1.73"/>
    </reaction>
</comment>
<gene>
    <name evidence="13" type="ORF">A3B49_02060</name>
</gene>
<name>A0A1F5MJP1_9BACT</name>
<dbReference type="InterPro" id="IPR002786">
    <property type="entry name" value="Non_canon_purine_NTPase"/>
</dbReference>
<dbReference type="Pfam" id="PF01931">
    <property type="entry name" value="NTPase_I-T"/>
    <property type="match status" value="1"/>
</dbReference>
<evidence type="ECO:0000313" key="13">
    <source>
        <dbReference type="EMBL" id="OGE65575.1"/>
    </source>
</evidence>
<comment type="catalytic activity">
    <reaction evidence="9 11">
        <text>XTP + H2O = XDP + phosphate + H(+)</text>
        <dbReference type="Rhea" id="RHEA:28406"/>
        <dbReference type="ChEBI" id="CHEBI:15377"/>
        <dbReference type="ChEBI" id="CHEBI:15378"/>
        <dbReference type="ChEBI" id="CHEBI:43474"/>
        <dbReference type="ChEBI" id="CHEBI:59884"/>
        <dbReference type="ChEBI" id="CHEBI:61314"/>
        <dbReference type="EC" id="3.6.1.73"/>
    </reaction>
</comment>
<evidence type="ECO:0000313" key="14">
    <source>
        <dbReference type="Proteomes" id="UP000178017"/>
    </source>
</evidence>
<dbReference type="GO" id="GO:0103023">
    <property type="term" value="F:ITPase activity"/>
    <property type="evidence" value="ECO:0007669"/>
    <property type="project" value="UniProtKB-EC"/>
</dbReference>
<feature type="domain" description="Non-canonical purine NTP phosphatase/PRRC1" evidence="12">
    <location>
        <begin position="7"/>
        <end position="170"/>
    </location>
</feature>
<keyword evidence="3 11" id="KW-0547">Nucleotide-binding</keyword>
<evidence type="ECO:0000256" key="10">
    <source>
        <dbReference type="ARBA" id="ARBA00060855"/>
    </source>
</evidence>
<comment type="subunit">
    <text evidence="11">Homodimer.</text>
</comment>
<dbReference type="PANTHER" id="PTHR34699:SF2">
    <property type="entry name" value="NON-CANONICAL PURINE NTP PHOSPHATASE_PRRC1 DOMAIN-CONTAINING PROTEIN"/>
    <property type="match status" value="1"/>
</dbReference>
<evidence type="ECO:0000256" key="11">
    <source>
        <dbReference type="HAMAP-Rule" id="MF_00648"/>
    </source>
</evidence>
<dbReference type="GO" id="GO:0006772">
    <property type="term" value="P:thiamine metabolic process"/>
    <property type="evidence" value="ECO:0007669"/>
    <property type="project" value="TreeGrafter"/>
</dbReference>
<keyword evidence="4 11" id="KW-0378">Hydrolase</keyword>
<dbReference type="EC" id="3.6.1.73" evidence="11"/>
<dbReference type="InterPro" id="IPR050299">
    <property type="entry name" value="YjjX_NTPase"/>
</dbReference>
<organism evidence="13 14">
    <name type="scientific">Candidatus Daviesbacteria bacterium RIFCSPLOWO2_01_FULL_40_24</name>
    <dbReference type="NCBI Taxonomy" id="1797787"/>
    <lineage>
        <taxon>Bacteria</taxon>
        <taxon>Candidatus Daviesiibacteriota</taxon>
    </lineage>
</organism>
<dbReference type="HAMAP" id="MF_00648">
    <property type="entry name" value="Non_canon_purine_NTPase_YjjX"/>
    <property type="match status" value="1"/>
</dbReference>
<comment type="cofactor">
    <cofactor evidence="1">
        <name>Mn(2+)</name>
        <dbReference type="ChEBI" id="CHEBI:29035"/>
    </cofactor>
</comment>
<dbReference type="GO" id="GO:0046872">
    <property type="term" value="F:metal ion binding"/>
    <property type="evidence" value="ECO:0007669"/>
    <property type="project" value="UniProtKB-KW"/>
</dbReference>
<evidence type="ECO:0000256" key="1">
    <source>
        <dbReference type="ARBA" id="ARBA00001936"/>
    </source>
</evidence>
<evidence type="ECO:0000256" key="7">
    <source>
        <dbReference type="ARBA" id="ARBA00023211"/>
    </source>
</evidence>
<evidence type="ECO:0000259" key="12">
    <source>
        <dbReference type="Pfam" id="PF01931"/>
    </source>
</evidence>
<keyword evidence="7 11" id="KW-0464">Manganese</keyword>
<reference evidence="13 14" key="1">
    <citation type="journal article" date="2016" name="Nat. Commun.">
        <title>Thousands of microbial genomes shed light on interconnected biogeochemical processes in an aquifer system.</title>
        <authorList>
            <person name="Anantharaman K."/>
            <person name="Brown C.T."/>
            <person name="Hug L.A."/>
            <person name="Sharon I."/>
            <person name="Castelle C.J."/>
            <person name="Probst A.J."/>
            <person name="Thomas B.C."/>
            <person name="Singh A."/>
            <person name="Wilkins M.J."/>
            <person name="Karaoz U."/>
            <person name="Brodie E.L."/>
            <person name="Williams K.H."/>
            <person name="Hubbard S.S."/>
            <person name="Banfield J.F."/>
        </authorList>
    </citation>
    <scope>NUCLEOTIDE SEQUENCE [LARGE SCALE GENOMIC DNA]</scope>
</reference>
<dbReference type="AlphaFoldDB" id="A0A1F5MJP1"/>